<dbReference type="Pfam" id="PF19580">
    <property type="entry name" value="Exo_endo_phos_3"/>
    <property type="match status" value="1"/>
</dbReference>
<keyword evidence="4" id="KW-1185">Reference proteome</keyword>
<name>A0A9W6GZJ8_9HYPH</name>
<comment type="caution">
    <text evidence="3">The sequence shown here is derived from an EMBL/GenBank/DDBJ whole genome shotgun (WGS) entry which is preliminary data.</text>
</comment>
<dbReference type="GO" id="GO:0003824">
    <property type="term" value="F:catalytic activity"/>
    <property type="evidence" value="ECO:0007669"/>
    <property type="project" value="InterPro"/>
</dbReference>
<dbReference type="InterPro" id="IPR036691">
    <property type="entry name" value="Endo/exonu/phosph_ase_sf"/>
</dbReference>
<gene>
    <name evidence="3" type="ORF">LMG27198_47220</name>
</gene>
<dbReference type="Proteomes" id="UP001144323">
    <property type="component" value="Unassembled WGS sequence"/>
</dbReference>
<proteinExistence type="predicted"/>
<dbReference type="SUPFAM" id="SSF56219">
    <property type="entry name" value="DNase I-like"/>
    <property type="match status" value="1"/>
</dbReference>
<dbReference type="InterPro" id="IPR005135">
    <property type="entry name" value="Endo/exonuclease/phosphatase"/>
</dbReference>
<dbReference type="Gene3D" id="3.60.10.10">
    <property type="entry name" value="Endonuclease/exonuclease/phosphatase"/>
    <property type="match status" value="1"/>
</dbReference>
<feature type="region of interest" description="Disordered" evidence="1">
    <location>
        <begin position="301"/>
        <end position="330"/>
    </location>
</feature>
<dbReference type="EMBL" id="BSEC01000005">
    <property type="protein sequence ID" value="GLI95730.1"/>
    <property type="molecule type" value="Genomic_DNA"/>
</dbReference>
<accession>A0A9W6GZJ8</accession>
<evidence type="ECO:0000259" key="2">
    <source>
        <dbReference type="Pfam" id="PF19580"/>
    </source>
</evidence>
<dbReference type="RefSeq" id="WP_281806686.1">
    <property type="nucleotide sequence ID" value="NZ_BSEC01000005.1"/>
</dbReference>
<sequence length="330" mass="36099">MRLAVYNVENLFDRARAMNLEKWADGKVVLDKFAKLNSLLGKVAYSGADKTRIAGLIVELGLEKSDSSEFVILRQNRGKLLRRPRTGGVEIVANGRVDWAGSLELRDEPISEQAMQNTARVMIDVAADVLGVVEAENRPALWEFNTGLIATLGGTPFRHAMLIDGNDDRGIDVGLLTGEQFPIGNLRSHVDDRLPDGKPIFSRDCAEFEVAAPSGATLLVMLNHFKSKGFGSQQDSNAKRRAQAARVAQIYQERLAQGYEHIAVMGDLNDTPDSEPLQPLLEGTTLKDVFLHAAFDDGGPPGTFGPCSAGNKRNAGPARSRDYFRARPER</sequence>
<organism evidence="3 4">
    <name type="scientific">Methylocystis echinoides</name>
    <dbReference type="NCBI Taxonomy" id="29468"/>
    <lineage>
        <taxon>Bacteria</taxon>
        <taxon>Pseudomonadati</taxon>
        <taxon>Pseudomonadota</taxon>
        <taxon>Alphaproteobacteria</taxon>
        <taxon>Hyphomicrobiales</taxon>
        <taxon>Methylocystaceae</taxon>
        <taxon>Methylocystis</taxon>
    </lineage>
</organism>
<reference evidence="3" key="1">
    <citation type="journal article" date="2023" name="Int. J. Syst. Evol. Microbiol.">
        <title>Methylocystis iwaonis sp. nov., a type II methane-oxidizing bacterium from surface soil of a rice paddy field in Japan, and emended description of the genus Methylocystis (ex Whittenbury et al. 1970) Bowman et al. 1993.</title>
        <authorList>
            <person name="Kaise H."/>
            <person name="Sawadogo J.B."/>
            <person name="Alam M.S."/>
            <person name="Ueno C."/>
            <person name="Dianou D."/>
            <person name="Shinjo R."/>
            <person name="Asakawa S."/>
        </authorList>
    </citation>
    <scope>NUCLEOTIDE SEQUENCE</scope>
    <source>
        <strain evidence="3">LMG27198</strain>
    </source>
</reference>
<evidence type="ECO:0000313" key="3">
    <source>
        <dbReference type="EMBL" id="GLI95730.1"/>
    </source>
</evidence>
<dbReference type="AlphaFoldDB" id="A0A9W6GZJ8"/>
<evidence type="ECO:0000256" key="1">
    <source>
        <dbReference type="SAM" id="MobiDB-lite"/>
    </source>
</evidence>
<feature type="compositionally biased region" description="Basic and acidic residues" evidence="1">
    <location>
        <begin position="319"/>
        <end position="330"/>
    </location>
</feature>
<feature type="domain" description="Endonuclease/exonuclease/phosphatase" evidence="2">
    <location>
        <begin position="114"/>
        <end position="284"/>
    </location>
</feature>
<evidence type="ECO:0000313" key="4">
    <source>
        <dbReference type="Proteomes" id="UP001144323"/>
    </source>
</evidence>
<protein>
    <recommendedName>
        <fullName evidence="2">Endonuclease/exonuclease/phosphatase domain-containing protein</fullName>
    </recommendedName>
</protein>